<dbReference type="eggNOG" id="ENOG5033HA0">
    <property type="taxonomic scope" value="Bacteria"/>
</dbReference>
<evidence type="ECO:0000313" key="4">
    <source>
        <dbReference type="Proteomes" id="UP000094626"/>
    </source>
</evidence>
<evidence type="ECO:0000313" key="3">
    <source>
        <dbReference type="Proteomes" id="UP000024329"/>
    </source>
</evidence>
<proteinExistence type="predicted"/>
<dbReference type="KEGG" id="nre:BES08_18235"/>
<dbReference type="Proteomes" id="UP000024329">
    <property type="component" value="Unassembled WGS sequence"/>
</dbReference>
<name>A0A031JIW7_9SPHN</name>
<dbReference type="RefSeq" id="WP_036529627.1">
    <property type="nucleotide sequence ID" value="NZ_CP017076.1"/>
</dbReference>
<evidence type="ECO:0000313" key="1">
    <source>
        <dbReference type="EMBL" id="AOR78852.1"/>
    </source>
</evidence>
<protein>
    <submittedName>
        <fullName evidence="2">Uncharacterized protein</fullName>
    </submittedName>
</protein>
<keyword evidence="1" id="KW-0614">Plasmid</keyword>
<reference evidence="2 3" key="1">
    <citation type="submission" date="2014-03" db="EMBL/GenBank/DDBJ databases">
        <title>Whole genome sequence of Novosphingobium resinovorum KF1.</title>
        <authorList>
            <person name="Gan H.M."/>
            <person name="Gan H.Y."/>
            <person name="Chew T.H."/>
            <person name="Savka M.A."/>
        </authorList>
    </citation>
    <scope>NUCLEOTIDE SEQUENCE [LARGE SCALE GENOMIC DNA]</scope>
    <source>
        <strain evidence="2 3">KF1</strain>
    </source>
</reference>
<organism evidence="2 3">
    <name type="scientific">Novosphingobium resinovorum</name>
    <dbReference type="NCBI Taxonomy" id="158500"/>
    <lineage>
        <taxon>Bacteria</taxon>
        <taxon>Pseudomonadati</taxon>
        <taxon>Pseudomonadota</taxon>
        <taxon>Alphaproteobacteria</taxon>
        <taxon>Sphingomonadales</taxon>
        <taxon>Sphingomonadaceae</taxon>
        <taxon>Novosphingobium</taxon>
    </lineage>
</organism>
<reference evidence="1" key="2">
    <citation type="submission" date="2016-08" db="EMBL/GenBank/DDBJ databases">
        <authorList>
            <person name="Seilhamer J.J."/>
        </authorList>
    </citation>
    <scope>NUCLEOTIDE SEQUENCE [LARGE SCALE GENOMIC DNA]</scope>
    <source>
        <strain evidence="1">SA1</strain>
        <plasmid evidence="1">pSA1</plasmid>
    </source>
</reference>
<accession>A0A031JIW7</accession>
<geneLocation type="plasmid" evidence="1 4">
    <name>pSA1</name>
</geneLocation>
<evidence type="ECO:0000313" key="2">
    <source>
        <dbReference type="EMBL" id="EZP73167.1"/>
    </source>
</evidence>
<sequence length="115" mass="12761">MTADRSLPPGFEALEPHVGYWAAASAQQRRAAREAASMEEIEAFYTAMLALAPEAIRSLEGRDMRDLEGAPLRLMQLLLALAHVSMATELHRQPRAPFTPYPHEVRLVEGPRILG</sequence>
<reference evidence="4" key="3">
    <citation type="journal article" date="2017" name="J. Biotechnol.">
        <title>Complete genome sequence of Novosphingobium resinovorum SA1, a versatile xenobiotic-degrading bacterium capable of utilizing sulfanilic acid.</title>
        <authorList>
            <person name="Hegedus B."/>
            <person name="Kos P.B."/>
            <person name="Balint B."/>
            <person name="Maroti G."/>
            <person name="Gan H.M."/>
            <person name="Perei K."/>
            <person name="Rakhely G."/>
        </authorList>
    </citation>
    <scope>NUCLEOTIDE SEQUENCE [LARGE SCALE GENOMIC DNA]</scope>
    <source>
        <strain evidence="4">SA1</strain>
    </source>
</reference>
<dbReference type="EMBL" id="CP017076">
    <property type="protein sequence ID" value="AOR78852.1"/>
    <property type="molecule type" value="Genomic_DNA"/>
</dbReference>
<keyword evidence="4" id="KW-1185">Reference proteome</keyword>
<dbReference type="Proteomes" id="UP000094626">
    <property type="component" value="Plasmid pSA1"/>
</dbReference>
<dbReference type="EMBL" id="JFYZ01000047">
    <property type="protein sequence ID" value="EZP73167.1"/>
    <property type="molecule type" value="Genomic_DNA"/>
</dbReference>
<dbReference type="PATRIC" id="fig|158500.4.peg.4999"/>
<gene>
    <name evidence="1" type="ORF">BES08_18235</name>
    <name evidence="2" type="ORF">BV97_04921</name>
</gene>
<dbReference type="AlphaFoldDB" id="A0A031JIW7"/>